<evidence type="ECO:0000313" key="2">
    <source>
        <dbReference type="EMBL" id="KAG9331758.1"/>
    </source>
</evidence>
<evidence type="ECO:0000256" key="1">
    <source>
        <dbReference type="SAM" id="MobiDB-lite"/>
    </source>
</evidence>
<accession>A0A8T2N1J6</accession>
<sequence length="154" mass="16861">MSVSKQQEELSAQLPARRLDPDPEPMEVDEEDADDGADEEAMEIGWHTEAQRWEGEVEMDWSLSVVETDMAAERTDGRSTLAPAAQCGGRPSSSSTRHGGLSQLDGAALQVETHSSLCSLKRKCESSKMNCASAKMRAHMHDLDTWPESAAEQD</sequence>
<organism evidence="2 3">
    <name type="scientific">Albula glossodonta</name>
    <name type="common">roundjaw bonefish</name>
    <dbReference type="NCBI Taxonomy" id="121402"/>
    <lineage>
        <taxon>Eukaryota</taxon>
        <taxon>Metazoa</taxon>
        <taxon>Chordata</taxon>
        <taxon>Craniata</taxon>
        <taxon>Vertebrata</taxon>
        <taxon>Euteleostomi</taxon>
        <taxon>Actinopterygii</taxon>
        <taxon>Neopterygii</taxon>
        <taxon>Teleostei</taxon>
        <taxon>Albuliformes</taxon>
        <taxon>Albulidae</taxon>
        <taxon>Albula</taxon>
    </lineage>
</organism>
<feature type="region of interest" description="Disordered" evidence="1">
    <location>
        <begin position="1"/>
        <end position="40"/>
    </location>
</feature>
<keyword evidence="3" id="KW-1185">Reference proteome</keyword>
<protein>
    <submittedName>
        <fullName evidence="2">Uncharacterized protein</fullName>
    </submittedName>
</protein>
<reference evidence="2" key="1">
    <citation type="thesis" date="2021" institute="BYU ScholarsArchive" country="Provo, UT, USA">
        <title>Applications of and Algorithms for Genome Assembly and Genomic Analyses with an Emphasis on Marine Teleosts.</title>
        <authorList>
            <person name="Pickett B.D."/>
        </authorList>
    </citation>
    <scope>NUCLEOTIDE SEQUENCE</scope>
    <source>
        <strain evidence="2">HI-2016</strain>
    </source>
</reference>
<name>A0A8T2N1J6_9TELE</name>
<feature type="compositionally biased region" description="Acidic residues" evidence="1">
    <location>
        <begin position="22"/>
        <end position="40"/>
    </location>
</feature>
<dbReference type="EMBL" id="JAFBMS010000297">
    <property type="protein sequence ID" value="KAG9331758.1"/>
    <property type="molecule type" value="Genomic_DNA"/>
</dbReference>
<dbReference type="AlphaFoldDB" id="A0A8T2N1J6"/>
<comment type="caution">
    <text evidence="2">The sequence shown here is derived from an EMBL/GenBank/DDBJ whole genome shotgun (WGS) entry which is preliminary data.</text>
</comment>
<dbReference type="Proteomes" id="UP000824540">
    <property type="component" value="Unassembled WGS sequence"/>
</dbReference>
<feature type="region of interest" description="Disordered" evidence="1">
    <location>
        <begin position="74"/>
        <end position="103"/>
    </location>
</feature>
<gene>
    <name evidence="2" type="ORF">JZ751_017251</name>
</gene>
<proteinExistence type="predicted"/>
<evidence type="ECO:0000313" key="3">
    <source>
        <dbReference type="Proteomes" id="UP000824540"/>
    </source>
</evidence>